<dbReference type="Proteomes" id="UP000190027">
    <property type="component" value="Unassembled WGS sequence"/>
</dbReference>
<dbReference type="PROSITE" id="PS50110">
    <property type="entry name" value="RESPONSE_REGULATORY"/>
    <property type="match status" value="1"/>
</dbReference>
<gene>
    <name evidence="5" type="ORF">SAMN02745704_02232</name>
</gene>
<evidence type="ECO:0000259" key="4">
    <source>
        <dbReference type="PROSITE" id="PS50110"/>
    </source>
</evidence>
<evidence type="ECO:0000256" key="1">
    <source>
        <dbReference type="ARBA" id="ARBA00022801"/>
    </source>
</evidence>
<dbReference type="Gene3D" id="3.40.50.2300">
    <property type="match status" value="1"/>
</dbReference>
<dbReference type="InterPro" id="IPR036457">
    <property type="entry name" value="PPM-type-like_dom_sf"/>
</dbReference>
<name>A0A1T4XLX3_9BACT</name>
<dbReference type="EMBL" id="FUYC01000012">
    <property type="protein sequence ID" value="SKA90514.1"/>
    <property type="molecule type" value="Genomic_DNA"/>
</dbReference>
<dbReference type="InterPro" id="IPR052016">
    <property type="entry name" value="Bact_Sigma-Reg"/>
</dbReference>
<evidence type="ECO:0000313" key="5">
    <source>
        <dbReference type="EMBL" id="SKA90514.1"/>
    </source>
</evidence>
<feature type="modified residue" description="4-aspartylphosphate" evidence="2">
    <location>
        <position position="58"/>
    </location>
</feature>
<dbReference type="AlphaFoldDB" id="A0A1T4XLX3"/>
<evidence type="ECO:0000256" key="2">
    <source>
        <dbReference type="PROSITE-ProRule" id="PRU00169"/>
    </source>
</evidence>
<dbReference type="GO" id="GO:0016791">
    <property type="term" value="F:phosphatase activity"/>
    <property type="evidence" value="ECO:0007669"/>
    <property type="project" value="TreeGrafter"/>
</dbReference>
<dbReference type="SUPFAM" id="SSF52172">
    <property type="entry name" value="CheY-like"/>
    <property type="match status" value="1"/>
</dbReference>
<dbReference type="InterPro" id="IPR011006">
    <property type="entry name" value="CheY-like_superfamily"/>
</dbReference>
<proteinExistence type="predicted"/>
<feature type="domain" description="Response regulatory" evidence="4">
    <location>
        <begin position="4"/>
        <end position="123"/>
    </location>
</feature>
<protein>
    <submittedName>
        <fullName evidence="5">Response regulator receiver domain-containing protein</fullName>
    </submittedName>
</protein>
<keyword evidence="6" id="KW-1185">Reference proteome</keyword>
<dbReference type="OrthoDB" id="9805967at2"/>
<dbReference type="SMART" id="SM00331">
    <property type="entry name" value="PP2C_SIG"/>
    <property type="match status" value="1"/>
</dbReference>
<organism evidence="5 6">
    <name type="scientific">Paucidesulfovibrio gracilis DSM 16080</name>
    <dbReference type="NCBI Taxonomy" id="1121449"/>
    <lineage>
        <taxon>Bacteria</taxon>
        <taxon>Pseudomonadati</taxon>
        <taxon>Thermodesulfobacteriota</taxon>
        <taxon>Desulfovibrionia</taxon>
        <taxon>Desulfovibrionales</taxon>
        <taxon>Desulfovibrionaceae</taxon>
        <taxon>Paucidesulfovibrio</taxon>
    </lineage>
</organism>
<dbReference type="Pfam" id="PF00072">
    <property type="entry name" value="Response_reg"/>
    <property type="match status" value="1"/>
</dbReference>
<dbReference type="PANTHER" id="PTHR43156:SF2">
    <property type="entry name" value="STAGE II SPORULATION PROTEIN E"/>
    <property type="match status" value="1"/>
</dbReference>
<dbReference type="SMART" id="SM00448">
    <property type="entry name" value="REC"/>
    <property type="match status" value="1"/>
</dbReference>
<evidence type="ECO:0000256" key="3">
    <source>
        <dbReference type="SAM" id="Coils"/>
    </source>
</evidence>
<dbReference type="CDD" id="cd00156">
    <property type="entry name" value="REC"/>
    <property type="match status" value="1"/>
</dbReference>
<dbReference type="STRING" id="1121449.SAMN02745704_02232"/>
<keyword evidence="2" id="KW-0597">Phosphoprotein</keyword>
<dbReference type="InterPro" id="IPR001789">
    <property type="entry name" value="Sig_transdc_resp-reg_receiver"/>
</dbReference>
<dbReference type="Gene3D" id="3.60.40.10">
    <property type="entry name" value="PPM-type phosphatase domain"/>
    <property type="match status" value="1"/>
</dbReference>
<dbReference type="GO" id="GO:0000160">
    <property type="term" value="P:phosphorelay signal transduction system"/>
    <property type="evidence" value="ECO:0007669"/>
    <property type="project" value="InterPro"/>
</dbReference>
<feature type="coiled-coil region" evidence="3">
    <location>
        <begin position="144"/>
        <end position="171"/>
    </location>
</feature>
<accession>A0A1T4XLX3</accession>
<dbReference type="PANTHER" id="PTHR43156">
    <property type="entry name" value="STAGE II SPORULATION PROTEIN E-RELATED"/>
    <property type="match status" value="1"/>
</dbReference>
<keyword evidence="3" id="KW-0175">Coiled coil</keyword>
<dbReference type="SUPFAM" id="SSF81606">
    <property type="entry name" value="PP2C-like"/>
    <property type="match status" value="1"/>
</dbReference>
<keyword evidence="1" id="KW-0378">Hydrolase</keyword>
<dbReference type="Pfam" id="PF07228">
    <property type="entry name" value="SpoIIE"/>
    <property type="match status" value="1"/>
</dbReference>
<dbReference type="RefSeq" id="WP_144019437.1">
    <property type="nucleotide sequence ID" value="NZ_FUYC01000012.1"/>
</dbReference>
<evidence type="ECO:0000313" key="6">
    <source>
        <dbReference type="Proteomes" id="UP000190027"/>
    </source>
</evidence>
<dbReference type="InterPro" id="IPR001932">
    <property type="entry name" value="PPM-type_phosphatase-like_dom"/>
</dbReference>
<reference evidence="5 6" key="1">
    <citation type="submission" date="2017-02" db="EMBL/GenBank/DDBJ databases">
        <authorList>
            <person name="Peterson S.W."/>
        </authorList>
    </citation>
    <scope>NUCLEOTIDE SEQUENCE [LARGE SCALE GENOMIC DNA]</scope>
    <source>
        <strain evidence="5 6">DSM 16080</strain>
    </source>
</reference>
<sequence length="410" mass="46059">MAEHILLAEDDTGLRLSLTFVLKNKGYRITQAADGQEALDLLRECEARDDAVDALITDIQMPVVNGIELIRRIKDDGRDVPVIVITGHGDKEMLIELLRLGCDDYLSKPFEPDEVQRKVAEVLEKRYASLREREREEHHLRSANLRLDREVQAYRRDLRDLRGEMAQAVRTYSDLMDVDREGFRVALEYRLRPYRDLGGDYFGVCDTPQGCNIMVADVAGHDLAASYQTVLIKGQFDEHCASGQEPAEFFHSLNEKLKAQGHEERMVTAQFLGMNLENGTARVVSAGHPRLLVRRFGDTASESLAASGSVLGIMDNVEFGVVNLEIHPGDRFYLYTDGLLNANSVDGPSGEKRVLGERGLLRALDIFSDLPLAEQVRSVWRFARSFCRYRQSDDMLLVGVEVPFGVAGSE</sequence>